<evidence type="ECO:0000313" key="2">
    <source>
        <dbReference type="Proteomes" id="UP000029553"/>
    </source>
</evidence>
<dbReference type="EMBL" id="AWOR01000086">
    <property type="protein sequence ID" value="KGH25449.1"/>
    <property type="molecule type" value="Genomic_DNA"/>
</dbReference>
<organism evidence="1 2">
    <name type="scientific">Comamonas testosteroni</name>
    <name type="common">Pseudomonas testosteroni</name>
    <dbReference type="NCBI Taxonomy" id="285"/>
    <lineage>
        <taxon>Bacteria</taxon>
        <taxon>Pseudomonadati</taxon>
        <taxon>Pseudomonadota</taxon>
        <taxon>Betaproteobacteria</taxon>
        <taxon>Burkholderiales</taxon>
        <taxon>Comamonadaceae</taxon>
        <taxon>Comamonas</taxon>
    </lineage>
</organism>
<accession>A0A096F647</accession>
<dbReference type="Proteomes" id="UP000029553">
    <property type="component" value="Unassembled WGS sequence"/>
</dbReference>
<sequence>MNARPPIYLGPTPNPHADAERWNDEEAEADALHETAAVQAPGIVARQFAKVVNPGDWFEKYAFAGGMSADELLYQAMEASDDATQAAFAELMVSPAAQRLRDAIANHFAKLHAFAIYTDYLEDLQ</sequence>
<protein>
    <submittedName>
        <fullName evidence="1">Uncharacterized protein</fullName>
    </submittedName>
</protein>
<proteinExistence type="predicted"/>
<dbReference type="AlphaFoldDB" id="A0A096F647"/>
<comment type="caution">
    <text evidence="1">The sequence shown here is derived from an EMBL/GenBank/DDBJ whole genome shotgun (WGS) entry which is preliminary data.</text>
</comment>
<name>A0A096F647_COMTE</name>
<dbReference type="RefSeq" id="WP_034375366.1">
    <property type="nucleotide sequence ID" value="NZ_AWOR01000086.1"/>
</dbReference>
<evidence type="ECO:0000313" key="1">
    <source>
        <dbReference type="EMBL" id="KGH25449.1"/>
    </source>
</evidence>
<gene>
    <name evidence="1" type="ORF">P353_25075</name>
</gene>
<reference evidence="1 2" key="1">
    <citation type="submission" date="2013-09" db="EMBL/GenBank/DDBJ databases">
        <title>High correlation between genotypes and phenotypes of environmental bacteria Comamonas testosteroni strains.</title>
        <authorList>
            <person name="Liu L."/>
            <person name="Zhu W."/>
            <person name="Xia X."/>
            <person name="Xu B."/>
            <person name="Luo M."/>
            <person name="Wang G."/>
        </authorList>
    </citation>
    <scope>NUCLEOTIDE SEQUENCE [LARGE SCALE GENOMIC DNA]</scope>
    <source>
        <strain evidence="1 2">JL40</strain>
    </source>
</reference>